<name>A0A0C2WXC6_AMAMK</name>
<sequence length="228" mass="26226">MEARFTGQCLLDFVQTTRYQRPFMGVAFMDKDGSSYIVAPPSWEVYRHPNGDVYFYNPQLHLITPDDITLPRNLSLVIESWEDHMANMAYDRIGKKLGDDWELVLSDVSETSVMIEVISRNAGKAYRWSDQRGLELWESKAHYWSLLSEYPSHHPDLPQGVEAEFVKRIHYAKAAVEQGRSCPLTRDQIEQVITRYQELKALQAKGQNVTPTLTWLMGVVMPLDNVSS</sequence>
<keyword evidence="2" id="KW-1185">Reference proteome</keyword>
<dbReference type="HOGENOM" id="CLU_1170807_0_0_1"/>
<protein>
    <submittedName>
        <fullName evidence="1">Uncharacterized protein</fullName>
    </submittedName>
</protein>
<accession>A0A0C2WXC6</accession>
<gene>
    <name evidence="1" type="ORF">M378DRAFT_187674</name>
</gene>
<evidence type="ECO:0000313" key="2">
    <source>
        <dbReference type="Proteomes" id="UP000054549"/>
    </source>
</evidence>
<dbReference type="AlphaFoldDB" id="A0A0C2WXC6"/>
<organism evidence="1 2">
    <name type="scientific">Amanita muscaria (strain Koide BX008)</name>
    <dbReference type="NCBI Taxonomy" id="946122"/>
    <lineage>
        <taxon>Eukaryota</taxon>
        <taxon>Fungi</taxon>
        <taxon>Dikarya</taxon>
        <taxon>Basidiomycota</taxon>
        <taxon>Agaricomycotina</taxon>
        <taxon>Agaricomycetes</taxon>
        <taxon>Agaricomycetidae</taxon>
        <taxon>Agaricales</taxon>
        <taxon>Pluteineae</taxon>
        <taxon>Amanitaceae</taxon>
        <taxon>Amanita</taxon>
    </lineage>
</organism>
<dbReference type="Proteomes" id="UP000054549">
    <property type="component" value="Unassembled WGS sequence"/>
</dbReference>
<proteinExistence type="predicted"/>
<reference evidence="1 2" key="1">
    <citation type="submission" date="2014-04" db="EMBL/GenBank/DDBJ databases">
        <title>Evolutionary Origins and Diversification of the Mycorrhizal Mutualists.</title>
        <authorList>
            <consortium name="DOE Joint Genome Institute"/>
            <consortium name="Mycorrhizal Genomics Consortium"/>
            <person name="Kohler A."/>
            <person name="Kuo A."/>
            <person name="Nagy L.G."/>
            <person name="Floudas D."/>
            <person name="Copeland A."/>
            <person name="Barry K.W."/>
            <person name="Cichocki N."/>
            <person name="Veneault-Fourrey C."/>
            <person name="LaButti K."/>
            <person name="Lindquist E.A."/>
            <person name="Lipzen A."/>
            <person name="Lundell T."/>
            <person name="Morin E."/>
            <person name="Murat C."/>
            <person name="Riley R."/>
            <person name="Ohm R."/>
            <person name="Sun H."/>
            <person name="Tunlid A."/>
            <person name="Henrissat B."/>
            <person name="Grigoriev I.V."/>
            <person name="Hibbett D.S."/>
            <person name="Martin F."/>
        </authorList>
    </citation>
    <scope>NUCLEOTIDE SEQUENCE [LARGE SCALE GENOMIC DNA]</scope>
    <source>
        <strain evidence="1 2">Koide BX008</strain>
    </source>
</reference>
<evidence type="ECO:0000313" key="1">
    <source>
        <dbReference type="EMBL" id="KIL60998.1"/>
    </source>
</evidence>
<dbReference type="EMBL" id="KN818290">
    <property type="protein sequence ID" value="KIL60998.1"/>
    <property type="molecule type" value="Genomic_DNA"/>
</dbReference>
<dbReference type="OrthoDB" id="3166422at2759"/>
<dbReference type="InParanoid" id="A0A0C2WXC6"/>